<evidence type="ECO:0000313" key="8">
    <source>
        <dbReference type="EMBL" id="GGJ77352.1"/>
    </source>
</evidence>
<keyword evidence="5" id="KW-0732">Signal</keyword>
<evidence type="ECO:0000256" key="5">
    <source>
        <dbReference type="ARBA" id="ARBA00022729"/>
    </source>
</evidence>
<dbReference type="CDD" id="cd13553">
    <property type="entry name" value="PBP2_NrtA_CpmA_like"/>
    <property type="match status" value="1"/>
</dbReference>
<comment type="subcellular location">
    <subcellularLocation>
        <location evidence="1">Endomembrane system</location>
    </subcellularLocation>
</comment>
<proteinExistence type="inferred from homology"/>
<keyword evidence="4" id="KW-0997">Cell inner membrane</keyword>
<evidence type="ECO:0000313" key="9">
    <source>
        <dbReference type="Proteomes" id="UP000635726"/>
    </source>
</evidence>
<evidence type="ECO:0000256" key="7">
    <source>
        <dbReference type="ARBA" id="ARBA00024031"/>
    </source>
</evidence>
<dbReference type="GO" id="GO:0012505">
    <property type="term" value="C:endomembrane system"/>
    <property type="evidence" value="ECO:0007669"/>
    <property type="project" value="UniProtKB-SubCell"/>
</dbReference>
<sequence length="424" mass="45293">MTKRAPTADTTALPTAPADTGRRAFLKTAGTTAAATVAASSLPRAFAQKKAINIGFIPLTDCASIVMAEELGYFKKYGVEVNVVKQASWAAVRDGLLSGDLHASHLLYSLPLSVYTGVGGAPGKEIPIAMVLDNNGQAITLSTSLAAAAGTDLKKSGAAINAMIAAKKAPTLAVTFPGGTHDIWMRYWLAAMGVPQSKVGIIVVPPPQMVANMKVGNMDGFCVGEPWGGVAVDQGIGFTALTTQQLWKNHPEKVLGLNKDFSARTDEVKAVMRAVLDASAWLDSLPNRRAASKIISASRYVNAPEDVIRDRLEGRYQMGAGQGTRQFLGDQMMFSRSAQTNAPRHAHAIWFLAQYVRFGLLKQAPDYQAVANRLLMTDLYAQVAKEAGLKVPADDMTPFTVTLDHAKFDPRNPAAYIKANPIPV</sequence>
<dbReference type="EMBL" id="BMOE01000006">
    <property type="protein sequence ID" value="GGJ77352.1"/>
    <property type="molecule type" value="Genomic_DNA"/>
</dbReference>
<dbReference type="PANTHER" id="PTHR30024:SF7">
    <property type="entry name" value="NITRATE_NITRITE BINDING PROTEIN NRTA"/>
    <property type="match status" value="1"/>
</dbReference>
<keyword evidence="6" id="KW-0472">Membrane</keyword>
<accession>A0A917UQZ5</accession>
<comment type="caution">
    <text evidence="8">The sequence shown here is derived from an EMBL/GenBank/DDBJ whole genome shotgun (WGS) entry which is preliminary data.</text>
</comment>
<dbReference type="RefSeq" id="WP_188963299.1">
    <property type="nucleotide sequence ID" value="NZ_BMOE01000006.1"/>
</dbReference>
<dbReference type="PROSITE" id="PS51318">
    <property type="entry name" value="TAT"/>
    <property type="match status" value="1"/>
</dbReference>
<organism evidence="8 9">
    <name type="scientific">Deinococcus aquiradiocola</name>
    <dbReference type="NCBI Taxonomy" id="393059"/>
    <lineage>
        <taxon>Bacteria</taxon>
        <taxon>Thermotogati</taxon>
        <taxon>Deinococcota</taxon>
        <taxon>Deinococci</taxon>
        <taxon>Deinococcales</taxon>
        <taxon>Deinococcaceae</taxon>
        <taxon>Deinococcus</taxon>
    </lineage>
</organism>
<dbReference type="AlphaFoldDB" id="A0A917UQZ5"/>
<dbReference type="Proteomes" id="UP000635726">
    <property type="component" value="Unassembled WGS sequence"/>
</dbReference>
<gene>
    <name evidence="8" type="ORF">GCM10008939_21810</name>
</gene>
<dbReference type="SUPFAM" id="SSF53850">
    <property type="entry name" value="Periplasmic binding protein-like II"/>
    <property type="match status" value="1"/>
</dbReference>
<evidence type="ECO:0000256" key="2">
    <source>
        <dbReference type="ARBA" id="ARBA00022448"/>
    </source>
</evidence>
<reference evidence="8" key="2">
    <citation type="submission" date="2020-09" db="EMBL/GenBank/DDBJ databases">
        <authorList>
            <person name="Sun Q."/>
            <person name="Ohkuma M."/>
        </authorList>
    </citation>
    <scope>NUCLEOTIDE SEQUENCE</scope>
    <source>
        <strain evidence="8">JCM 14371</strain>
    </source>
</reference>
<keyword evidence="2" id="KW-0813">Transport</keyword>
<dbReference type="PANTHER" id="PTHR30024">
    <property type="entry name" value="ALIPHATIC SULFONATES-BINDING PROTEIN-RELATED"/>
    <property type="match status" value="1"/>
</dbReference>
<evidence type="ECO:0000256" key="4">
    <source>
        <dbReference type="ARBA" id="ARBA00022519"/>
    </source>
</evidence>
<keyword evidence="3" id="KW-1003">Cell membrane</keyword>
<evidence type="ECO:0000256" key="3">
    <source>
        <dbReference type="ARBA" id="ARBA00022475"/>
    </source>
</evidence>
<dbReference type="Pfam" id="PF13379">
    <property type="entry name" value="NMT1_2"/>
    <property type="match status" value="1"/>
</dbReference>
<name>A0A917UQZ5_9DEIO</name>
<protein>
    <submittedName>
        <fullName evidence="8">Nitrate transporter component</fullName>
    </submittedName>
</protein>
<dbReference type="InterPro" id="IPR006311">
    <property type="entry name" value="TAT_signal"/>
</dbReference>
<dbReference type="Gene3D" id="3.40.190.10">
    <property type="entry name" value="Periplasmic binding protein-like II"/>
    <property type="match status" value="2"/>
</dbReference>
<evidence type="ECO:0000256" key="1">
    <source>
        <dbReference type="ARBA" id="ARBA00004308"/>
    </source>
</evidence>
<reference evidence="8" key="1">
    <citation type="journal article" date="2014" name="Int. J. Syst. Evol. Microbiol.">
        <title>Complete genome sequence of Corynebacterium casei LMG S-19264T (=DSM 44701T), isolated from a smear-ripened cheese.</title>
        <authorList>
            <consortium name="US DOE Joint Genome Institute (JGI-PGF)"/>
            <person name="Walter F."/>
            <person name="Albersmeier A."/>
            <person name="Kalinowski J."/>
            <person name="Ruckert C."/>
        </authorList>
    </citation>
    <scope>NUCLEOTIDE SEQUENCE</scope>
    <source>
        <strain evidence="8">JCM 14371</strain>
    </source>
</reference>
<evidence type="ECO:0000256" key="6">
    <source>
        <dbReference type="ARBA" id="ARBA00023136"/>
    </source>
</evidence>
<comment type="similarity">
    <text evidence="7">Belongs to the CmpA/NrtA family.</text>
</comment>
<dbReference type="InterPro" id="IPR044527">
    <property type="entry name" value="NrtA/CpmA_ABC-bd_dom"/>
</dbReference>
<keyword evidence="9" id="KW-1185">Reference proteome</keyword>